<sequence>MPKLEKYCAFQERCVSDVKMKLSKLGVPQEFWTTLLEKLQESGFLNEERFTELFVRSKVRQKGWGPVKIKLELRRKNIDDDLISKYLSEFRTDDQDEMLDNWLRKKLNSVKNDEPAKQREKLIRFGISKGFESGKVFAAVNKIIKARSDD</sequence>
<feature type="domain" description="RecX second three-helical" evidence="5">
    <location>
        <begin position="46"/>
        <end position="86"/>
    </location>
</feature>
<dbReference type="HAMAP" id="MF_01114">
    <property type="entry name" value="RecX"/>
    <property type="match status" value="1"/>
</dbReference>
<accession>A0A644W547</accession>
<dbReference type="GO" id="GO:0005737">
    <property type="term" value="C:cytoplasm"/>
    <property type="evidence" value="ECO:0007669"/>
    <property type="project" value="UniProtKB-SubCell"/>
</dbReference>
<dbReference type="InterPro" id="IPR053925">
    <property type="entry name" value="RecX_HTH_3rd"/>
</dbReference>
<dbReference type="PANTHER" id="PTHR33602">
    <property type="entry name" value="REGULATORY PROTEIN RECX FAMILY PROTEIN"/>
    <property type="match status" value="1"/>
</dbReference>
<dbReference type="PANTHER" id="PTHR33602:SF1">
    <property type="entry name" value="REGULATORY PROTEIN RECX FAMILY PROTEIN"/>
    <property type="match status" value="1"/>
</dbReference>
<dbReference type="InterPro" id="IPR003783">
    <property type="entry name" value="Regulatory_RecX"/>
</dbReference>
<dbReference type="InterPro" id="IPR036388">
    <property type="entry name" value="WH-like_DNA-bd_sf"/>
</dbReference>
<evidence type="ECO:0000256" key="4">
    <source>
        <dbReference type="ARBA" id="ARBA00022490"/>
    </source>
</evidence>
<reference evidence="7" key="1">
    <citation type="submission" date="2019-08" db="EMBL/GenBank/DDBJ databases">
        <authorList>
            <person name="Kucharzyk K."/>
            <person name="Murdoch R.W."/>
            <person name="Higgins S."/>
            <person name="Loffler F."/>
        </authorList>
    </citation>
    <scope>NUCLEOTIDE SEQUENCE</scope>
</reference>
<evidence type="ECO:0000256" key="2">
    <source>
        <dbReference type="ARBA" id="ARBA00009695"/>
    </source>
</evidence>
<evidence type="ECO:0000256" key="3">
    <source>
        <dbReference type="ARBA" id="ARBA00018111"/>
    </source>
</evidence>
<gene>
    <name evidence="7" type="primary">recX_11</name>
    <name evidence="7" type="ORF">SDC9_45106</name>
</gene>
<feature type="domain" description="RecX third three-helical" evidence="6">
    <location>
        <begin position="94"/>
        <end position="139"/>
    </location>
</feature>
<dbReference type="AlphaFoldDB" id="A0A644W547"/>
<dbReference type="EMBL" id="VSSQ01000634">
    <property type="protein sequence ID" value="MPL98894.1"/>
    <property type="molecule type" value="Genomic_DNA"/>
</dbReference>
<protein>
    <recommendedName>
        <fullName evidence="3">Regulatory protein RecX</fullName>
    </recommendedName>
</protein>
<dbReference type="InterPro" id="IPR053924">
    <property type="entry name" value="RecX_HTH_2nd"/>
</dbReference>
<keyword evidence="4" id="KW-0963">Cytoplasm</keyword>
<proteinExistence type="inferred from homology"/>
<dbReference type="GO" id="GO:0006282">
    <property type="term" value="P:regulation of DNA repair"/>
    <property type="evidence" value="ECO:0007669"/>
    <property type="project" value="InterPro"/>
</dbReference>
<evidence type="ECO:0000313" key="7">
    <source>
        <dbReference type="EMBL" id="MPL98894.1"/>
    </source>
</evidence>
<comment type="subcellular location">
    <subcellularLocation>
        <location evidence="1">Cytoplasm</location>
    </subcellularLocation>
</comment>
<evidence type="ECO:0000256" key="1">
    <source>
        <dbReference type="ARBA" id="ARBA00004496"/>
    </source>
</evidence>
<dbReference type="Pfam" id="PF02631">
    <property type="entry name" value="RecX_HTH2"/>
    <property type="match status" value="1"/>
</dbReference>
<dbReference type="Gene3D" id="1.10.10.10">
    <property type="entry name" value="Winged helix-like DNA-binding domain superfamily/Winged helix DNA-binding domain"/>
    <property type="match status" value="2"/>
</dbReference>
<comment type="similarity">
    <text evidence="2">Belongs to the RecX family.</text>
</comment>
<organism evidence="7">
    <name type="scientific">bioreactor metagenome</name>
    <dbReference type="NCBI Taxonomy" id="1076179"/>
    <lineage>
        <taxon>unclassified sequences</taxon>
        <taxon>metagenomes</taxon>
        <taxon>ecological metagenomes</taxon>
    </lineage>
</organism>
<name>A0A644W547_9ZZZZ</name>
<evidence type="ECO:0000259" key="5">
    <source>
        <dbReference type="Pfam" id="PF02631"/>
    </source>
</evidence>
<comment type="caution">
    <text evidence="7">The sequence shown here is derived from an EMBL/GenBank/DDBJ whole genome shotgun (WGS) entry which is preliminary data.</text>
</comment>
<evidence type="ECO:0000259" key="6">
    <source>
        <dbReference type="Pfam" id="PF21981"/>
    </source>
</evidence>
<dbReference type="Pfam" id="PF21981">
    <property type="entry name" value="RecX_HTH3"/>
    <property type="match status" value="1"/>
</dbReference>